<dbReference type="PROSITE" id="PS51819">
    <property type="entry name" value="VOC"/>
    <property type="match status" value="1"/>
</dbReference>
<dbReference type="Proteomes" id="UP000072189">
    <property type="component" value="Unassembled WGS sequence"/>
</dbReference>
<dbReference type="PATRIC" id="fig|2033.7.peg.1196"/>
<accession>A0A147FCH8</accession>
<comment type="caution">
    <text evidence="2">The sequence shown here is derived from an EMBL/GenBank/DDBJ whole genome shotgun (WGS) entry which is preliminary data.</text>
</comment>
<reference evidence="2 3" key="1">
    <citation type="journal article" date="2016" name="Front. Microbiol.">
        <title>Genomic Resource of Rice Seed Associated Bacteria.</title>
        <authorList>
            <person name="Midha S."/>
            <person name="Bansal K."/>
            <person name="Sharma S."/>
            <person name="Kumar N."/>
            <person name="Patil P.P."/>
            <person name="Chaudhry V."/>
            <person name="Patil P.B."/>
        </authorList>
    </citation>
    <scope>NUCLEOTIDE SEQUENCE [LARGE SCALE GENOMIC DNA]</scope>
    <source>
        <strain evidence="2 3">RSA3</strain>
    </source>
</reference>
<dbReference type="InterPro" id="IPR004360">
    <property type="entry name" value="Glyas_Fos-R_dOase_dom"/>
</dbReference>
<dbReference type="InterPro" id="IPR029068">
    <property type="entry name" value="Glyas_Bleomycin-R_OHBP_Dase"/>
</dbReference>
<name>A0A147FCH8_MICTE</name>
<dbReference type="Gene3D" id="3.30.720.110">
    <property type="match status" value="1"/>
</dbReference>
<evidence type="ECO:0000313" key="3">
    <source>
        <dbReference type="Proteomes" id="UP000072189"/>
    </source>
</evidence>
<proteinExistence type="predicted"/>
<sequence>MVMMRSFYPVVQVANPAEVAQAFVDHFGFEETFTADWYVSLRNGGHELAVLDATHETIPEGFRAECRGVLLNVEVDDATAHYARLRDSGLPIRLALRDEPFGQRHFIVEMPGGVLVDVIEEIPPTAEFAAAFA</sequence>
<dbReference type="EMBL" id="LDRV01000002">
    <property type="protein sequence ID" value="KTS14293.1"/>
    <property type="molecule type" value="Genomic_DNA"/>
</dbReference>
<dbReference type="InterPro" id="IPR037523">
    <property type="entry name" value="VOC_core"/>
</dbReference>
<feature type="domain" description="VOC" evidence="1">
    <location>
        <begin position="5"/>
        <end position="121"/>
    </location>
</feature>
<evidence type="ECO:0000259" key="1">
    <source>
        <dbReference type="PROSITE" id="PS51819"/>
    </source>
</evidence>
<dbReference type="SUPFAM" id="SSF54593">
    <property type="entry name" value="Glyoxalase/Bleomycin resistance protein/Dihydroxybiphenyl dioxygenase"/>
    <property type="match status" value="1"/>
</dbReference>
<gene>
    <name evidence="2" type="ORF">RSA3_00545</name>
</gene>
<dbReference type="AlphaFoldDB" id="A0A147FCH8"/>
<organism evidence="2 3">
    <name type="scientific">Microbacterium testaceum</name>
    <name type="common">Aureobacterium testaceum</name>
    <name type="synonym">Brevibacterium testaceum</name>
    <dbReference type="NCBI Taxonomy" id="2033"/>
    <lineage>
        <taxon>Bacteria</taxon>
        <taxon>Bacillati</taxon>
        <taxon>Actinomycetota</taxon>
        <taxon>Actinomycetes</taxon>
        <taxon>Micrococcales</taxon>
        <taxon>Microbacteriaceae</taxon>
        <taxon>Microbacterium</taxon>
    </lineage>
</organism>
<dbReference type="Gene3D" id="3.30.720.120">
    <property type="match status" value="1"/>
</dbReference>
<evidence type="ECO:0000313" key="2">
    <source>
        <dbReference type="EMBL" id="KTS14293.1"/>
    </source>
</evidence>
<protein>
    <submittedName>
        <fullName evidence="2">Glyoxalase</fullName>
    </submittedName>
</protein>
<dbReference type="Pfam" id="PF00903">
    <property type="entry name" value="Glyoxalase"/>
    <property type="match status" value="1"/>
</dbReference>